<dbReference type="Gene3D" id="2.60.120.260">
    <property type="entry name" value="Galactose-binding domain-like"/>
    <property type="match status" value="2"/>
</dbReference>
<dbReference type="Pfam" id="PF25788">
    <property type="entry name" value="Ig_Rha78A_N"/>
    <property type="match status" value="1"/>
</dbReference>
<feature type="domain" description="Alpha-L-rhamnosidase C-terminal" evidence="8">
    <location>
        <begin position="799"/>
        <end position="869"/>
    </location>
</feature>
<dbReference type="Proteomes" id="UP000037505">
    <property type="component" value="Unassembled WGS sequence"/>
</dbReference>
<dbReference type="InterPro" id="IPR008902">
    <property type="entry name" value="Rhamnosid_concanavalin"/>
</dbReference>
<evidence type="ECO:0000256" key="1">
    <source>
        <dbReference type="ARBA" id="ARBA00001445"/>
    </source>
</evidence>
<dbReference type="Pfam" id="PF05592">
    <property type="entry name" value="Bac_rhamnosid"/>
    <property type="match status" value="1"/>
</dbReference>
<name>A0A0L1JB66_ASPN3</name>
<evidence type="ECO:0000259" key="6">
    <source>
        <dbReference type="Pfam" id="PF08531"/>
    </source>
</evidence>
<dbReference type="STRING" id="1509407.A0A0L1JB66"/>
<dbReference type="Pfam" id="PF08531">
    <property type="entry name" value="Bac_rhamnosid_N"/>
    <property type="match status" value="1"/>
</dbReference>
<dbReference type="PANTHER" id="PTHR33307:SF6">
    <property type="entry name" value="ALPHA-RHAMNOSIDASE (EUROFUNG)-RELATED"/>
    <property type="match status" value="1"/>
</dbReference>
<keyword evidence="3" id="KW-0378">Hydrolase</keyword>
<gene>
    <name evidence="9" type="ORF">ANOM_002203</name>
</gene>
<dbReference type="OrthoDB" id="10036721at2759"/>
<dbReference type="InterPro" id="IPR035398">
    <property type="entry name" value="Bac_rhamnosid_C"/>
</dbReference>
<evidence type="ECO:0000259" key="8">
    <source>
        <dbReference type="Pfam" id="PF17390"/>
    </source>
</evidence>
<dbReference type="EMBL" id="JNOM01000041">
    <property type="protein sequence ID" value="KNG88945.1"/>
    <property type="molecule type" value="Genomic_DNA"/>
</dbReference>
<comment type="caution">
    <text evidence="9">The sequence shown here is derived from an EMBL/GenBank/DDBJ whole genome shotgun (WGS) entry which is preliminary data.</text>
</comment>
<feature type="domain" description="Alpha-L-rhamnosidase concanavalin-like" evidence="5">
    <location>
        <begin position="337"/>
        <end position="439"/>
    </location>
</feature>
<sequence length="923" mass="103505">MISRLAIAPPSAEQHPTGFGVGNATPRLSWRFLNTNEDCPLGWEQTSYEIQIGRSQDSPIETYEVASNQSVLVPWPSSPLQSRESVQVRVRAHGTCIEKTQAEPTNWSPWSTIECALLHRDDWKGLPISSLEAPPHDTPLRPVRFRKFFHISGTDTISRARLYITSLGVYRAFINGQVVGDQCMAPGWTSYRHRLNYQVFDVAALLNRSGPNVIAVEVGEGWYATRLGFRGGRRKLYGDKLAVLAQLEVQSEQDKSFSLATDSTWTCHPSAILQSELYDGEVYDAREENPNWNSALESIDSSWNPVQELQFPSATLVAPEAPPVRVTEEVKAVEVLRTPSGKTVVDFGQNLVGRLRVRCINKHEGEKVTFTHAEVLEHGELGTRPLRAAKCRDEFISAGREVTNWTPQHTFHGFRYVQVEGWTDQDPPLLTTLAALVMHTDMTRSGWFQCSHPMVNQLHQNAWWSMRGNFLSIPTDCPQRDERLGWTGDIQVFCPSANFLYNTAGMLGHWLEDVAAEQLKDGNGCVPPFVVPNVISEELWPHQVPQAIWDDVVILTPWTLYLSYGDADILRRQYPSMLAWIDRGIKRGPDGLWDPQVWQLGDWLDPTAPPVEPGDARTNGTLVADAYLVHVTSVMAQISEALGETADAARFQADSNRLKATFQEKYIAPSGLLVGDTQTALSLALMYDLHSTTDQAIEAANRLVLQVRQAKFRVATGFAGTPIIAHALTKTGHHQIAYRMLLEKSRPSWMYPITMGATTIWERWDSMLPDGSINPGEMTSFNHYALGSIINWLHYSVAGVRPIAPGWKQFRVEPIPGGSIDSAEVAYDTPYGRIECRWAFDKAEDRFSLDLLVPPNSRALVILPSEERWEKRVALKADDEDGTWIGSGHHQFSCRWSVESHRGDWPPKPIIPIMRKPGPETIA</sequence>
<dbReference type="Gene3D" id="2.60.40.10">
    <property type="entry name" value="Immunoglobulins"/>
    <property type="match status" value="1"/>
</dbReference>
<dbReference type="RefSeq" id="XP_015409868.1">
    <property type="nucleotide sequence ID" value="XM_015547460.1"/>
</dbReference>
<dbReference type="Pfam" id="PF17389">
    <property type="entry name" value="Bac_rhamnosid6H"/>
    <property type="match status" value="1"/>
</dbReference>
<dbReference type="InterPro" id="IPR035396">
    <property type="entry name" value="Bac_rhamnosid6H"/>
</dbReference>
<dbReference type="PANTHER" id="PTHR33307">
    <property type="entry name" value="ALPHA-RHAMNOSIDASE (EUROFUNG)"/>
    <property type="match status" value="1"/>
</dbReference>
<dbReference type="InterPro" id="IPR013737">
    <property type="entry name" value="Bac_rhamnosid_N"/>
</dbReference>
<feature type="region of interest" description="Disordered" evidence="4">
    <location>
        <begin position="1"/>
        <end position="20"/>
    </location>
</feature>
<dbReference type="SUPFAM" id="SSF48208">
    <property type="entry name" value="Six-hairpin glycosidases"/>
    <property type="match status" value="1"/>
</dbReference>
<evidence type="ECO:0000313" key="10">
    <source>
        <dbReference type="Proteomes" id="UP000037505"/>
    </source>
</evidence>
<comment type="catalytic activity">
    <reaction evidence="1">
        <text>Hydrolysis of terminal non-reducing alpha-L-rhamnose residues in alpha-L-rhamnosides.</text>
        <dbReference type="EC" id="3.2.1.40"/>
    </reaction>
</comment>
<dbReference type="Gene3D" id="1.50.10.10">
    <property type="match status" value="1"/>
</dbReference>
<protein>
    <recommendedName>
        <fullName evidence="2">alpha-L-rhamnosidase</fullName>
        <ecNumber evidence="2">3.2.1.40</ecNumber>
    </recommendedName>
</protein>
<dbReference type="InterPro" id="IPR013783">
    <property type="entry name" value="Ig-like_fold"/>
</dbReference>
<dbReference type="GeneID" id="26804007"/>
<accession>A0A0L1JB66</accession>
<dbReference type="Pfam" id="PF17390">
    <property type="entry name" value="Bac_rhamnosid_C"/>
    <property type="match status" value="1"/>
</dbReference>
<feature type="domain" description="Bacterial alpha-L-rhamnosidase N-terminal" evidence="6">
    <location>
        <begin position="156"/>
        <end position="328"/>
    </location>
</feature>
<evidence type="ECO:0000256" key="3">
    <source>
        <dbReference type="ARBA" id="ARBA00022801"/>
    </source>
</evidence>
<reference evidence="9 10" key="1">
    <citation type="submission" date="2014-06" db="EMBL/GenBank/DDBJ databases">
        <title>The Genome of the Aflatoxigenic Filamentous Fungus Aspergillus nomius.</title>
        <authorList>
            <person name="Moore M.G."/>
            <person name="Shannon B.M."/>
            <person name="Brian M.M."/>
        </authorList>
    </citation>
    <scope>NUCLEOTIDE SEQUENCE [LARGE SCALE GENOMIC DNA]</scope>
    <source>
        <strain evidence="9 10">NRRL 13137</strain>
    </source>
</reference>
<dbReference type="GO" id="GO:0030596">
    <property type="term" value="F:alpha-L-rhamnosidase activity"/>
    <property type="evidence" value="ECO:0007669"/>
    <property type="project" value="UniProtKB-EC"/>
</dbReference>
<proteinExistence type="predicted"/>
<dbReference type="GO" id="GO:0005975">
    <property type="term" value="P:carbohydrate metabolic process"/>
    <property type="evidence" value="ECO:0007669"/>
    <property type="project" value="InterPro"/>
</dbReference>
<evidence type="ECO:0000259" key="7">
    <source>
        <dbReference type="Pfam" id="PF17389"/>
    </source>
</evidence>
<evidence type="ECO:0000259" key="5">
    <source>
        <dbReference type="Pfam" id="PF05592"/>
    </source>
</evidence>
<feature type="domain" description="Alpha-L-rhamnosidase six-hairpin glycosidase" evidence="7">
    <location>
        <begin position="444"/>
        <end position="797"/>
    </location>
</feature>
<evidence type="ECO:0000313" key="9">
    <source>
        <dbReference type="EMBL" id="KNG88945.1"/>
    </source>
</evidence>
<dbReference type="AlphaFoldDB" id="A0A0L1JB66"/>
<dbReference type="EC" id="3.2.1.40" evidence="2"/>
<organism evidence="9 10">
    <name type="scientific">Aspergillus nomiae NRRL (strain ATCC 15546 / NRRL 13137 / CBS 260.88 / M93)</name>
    <dbReference type="NCBI Taxonomy" id="1509407"/>
    <lineage>
        <taxon>Eukaryota</taxon>
        <taxon>Fungi</taxon>
        <taxon>Dikarya</taxon>
        <taxon>Ascomycota</taxon>
        <taxon>Pezizomycotina</taxon>
        <taxon>Eurotiomycetes</taxon>
        <taxon>Eurotiomycetidae</taxon>
        <taxon>Eurotiales</taxon>
        <taxon>Aspergillaceae</taxon>
        <taxon>Aspergillus</taxon>
        <taxon>Aspergillus subgen. Circumdati</taxon>
    </lineage>
</organism>
<evidence type="ECO:0000256" key="2">
    <source>
        <dbReference type="ARBA" id="ARBA00012652"/>
    </source>
</evidence>
<dbReference type="InterPro" id="IPR016007">
    <property type="entry name" value="Alpha_rhamnosid"/>
</dbReference>
<keyword evidence="10" id="KW-1185">Reference proteome</keyword>
<dbReference type="InterPro" id="IPR008928">
    <property type="entry name" value="6-hairpin_glycosidase_sf"/>
</dbReference>
<evidence type="ECO:0000256" key="4">
    <source>
        <dbReference type="SAM" id="MobiDB-lite"/>
    </source>
</evidence>
<dbReference type="Gene3D" id="2.60.420.10">
    <property type="entry name" value="Maltose phosphorylase, domain 3"/>
    <property type="match status" value="1"/>
</dbReference>
<dbReference type="PIRSF" id="PIRSF010631">
    <property type="entry name" value="A-rhamnsds"/>
    <property type="match status" value="1"/>
</dbReference>
<dbReference type="InterPro" id="IPR012341">
    <property type="entry name" value="6hp_glycosidase-like_sf"/>
</dbReference>